<keyword evidence="1" id="KW-0560">Oxidoreductase</keyword>
<evidence type="ECO:0000313" key="2">
    <source>
        <dbReference type="EMBL" id="TQM13870.1"/>
    </source>
</evidence>
<dbReference type="RefSeq" id="WP_142047897.1">
    <property type="nucleotide sequence ID" value="NZ_VFPA01000001.1"/>
</dbReference>
<proteinExistence type="predicted"/>
<dbReference type="GO" id="GO:0050660">
    <property type="term" value="F:flavin adenine dinucleotide binding"/>
    <property type="evidence" value="ECO:0007669"/>
    <property type="project" value="TreeGrafter"/>
</dbReference>
<evidence type="ECO:0000256" key="1">
    <source>
        <dbReference type="ARBA" id="ARBA00023002"/>
    </source>
</evidence>
<dbReference type="InterPro" id="IPR050982">
    <property type="entry name" value="Auxin_biosynth/cation_transpt"/>
</dbReference>
<protein>
    <submittedName>
        <fullName evidence="2">Putative flavoprotein involved in K+ transport</fullName>
    </submittedName>
</protein>
<dbReference type="PRINTS" id="PR00469">
    <property type="entry name" value="PNDRDTASEII"/>
</dbReference>
<dbReference type="InterPro" id="IPR036188">
    <property type="entry name" value="FAD/NAD-bd_sf"/>
</dbReference>
<reference evidence="2 3" key="1">
    <citation type="submission" date="2019-06" db="EMBL/GenBank/DDBJ databases">
        <title>Sequencing the genomes of 1000 actinobacteria strains.</title>
        <authorList>
            <person name="Klenk H.-P."/>
        </authorList>
    </citation>
    <scope>NUCLEOTIDE SEQUENCE [LARGE SCALE GENOMIC DNA]</scope>
    <source>
        <strain evidence="2 3">DSM 45301</strain>
    </source>
</reference>
<dbReference type="EMBL" id="VFPA01000001">
    <property type="protein sequence ID" value="TQM13870.1"/>
    <property type="molecule type" value="Genomic_DNA"/>
</dbReference>
<dbReference type="PANTHER" id="PTHR43539:SF78">
    <property type="entry name" value="FLAVIN-CONTAINING MONOOXYGENASE"/>
    <property type="match status" value="1"/>
</dbReference>
<dbReference type="PRINTS" id="PR00368">
    <property type="entry name" value="FADPNR"/>
</dbReference>
<dbReference type="GO" id="GO:0004497">
    <property type="term" value="F:monooxygenase activity"/>
    <property type="evidence" value="ECO:0007669"/>
    <property type="project" value="TreeGrafter"/>
</dbReference>
<dbReference type="OrthoDB" id="178899at2"/>
<dbReference type="PANTHER" id="PTHR43539">
    <property type="entry name" value="FLAVIN-BINDING MONOOXYGENASE-LIKE PROTEIN (AFU_ORTHOLOGUE AFUA_4G09220)"/>
    <property type="match status" value="1"/>
</dbReference>
<name>A0A543DX07_9PSEU</name>
<sequence>MSSSARSSSDRPTGACDAIVVGAGQSGLAAAHALRRAGLAPVVLEAGPEPVGSWPRYYDSLTLFSPARYSSLPGLPFPGDPDRYPHRDEVADYLRRYATRLDAEIRTDQRVHAVDGVPGSYVVRTGDHTLTTPLLIAATGGFGNPHRPALPGLDAFTGQVLHVSDYRAPQPFAGRHVVIVGGGNSAAQIGVELARHARVTLATRAPVKYAPQIVLGRDMHWWSTTLGVDHLPVGPYLRAAPSVPVVDDGTHRAAIDSGEPARMPLFTDLDGTDVTWPDGRTEQVDTIMLATGYRPDLPYLADLGALDEHGRPLQVRGLSTSHPGLGFVGLEWQRSLASATLRGVGRDAAYVVTRLLRNRGALPAPRCCERQPAGTA</sequence>
<keyword evidence="3" id="KW-1185">Reference proteome</keyword>
<dbReference type="Gene3D" id="3.50.50.60">
    <property type="entry name" value="FAD/NAD(P)-binding domain"/>
    <property type="match status" value="1"/>
</dbReference>
<accession>A0A543DX07</accession>
<gene>
    <name evidence="2" type="ORF">FB558_0624</name>
</gene>
<evidence type="ECO:0000313" key="3">
    <source>
        <dbReference type="Proteomes" id="UP000315677"/>
    </source>
</evidence>
<dbReference type="Pfam" id="PF13738">
    <property type="entry name" value="Pyr_redox_3"/>
    <property type="match status" value="1"/>
</dbReference>
<organism evidence="2 3">
    <name type="scientific">Pseudonocardia kunmingensis</name>
    <dbReference type="NCBI Taxonomy" id="630975"/>
    <lineage>
        <taxon>Bacteria</taxon>
        <taxon>Bacillati</taxon>
        <taxon>Actinomycetota</taxon>
        <taxon>Actinomycetes</taxon>
        <taxon>Pseudonocardiales</taxon>
        <taxon>Pseudonocardiaceae</taxon>
        <taxon>Pseudonocardia</taxon>
    </lineage>
</organism>
<dbReference type="AlphaFoldDB" id="A0A543DX07"/>
<comment type="caution">
    <text evidence="2">The sequence shown here is derived from an EMBL/GenBank/DDBJ whole genome shotgun (WGS) entry which is preliminary data.</text>
</comment>
<dbReference type="SUPFAM" id="SSF51905">
    <property type="entry name" value="FAD/NAD(P)-binding domain"/>
    <property type="match status" value="2"/>
</dbReference>
<dbReference type="Proteomes" id="UP000315677">
    <property type="component" value="Unassembled WGS sequence"/>
</dbReference>